<dbReference type="EMBL" id="QJRO01000020">
    <property type="protein sequence ID" value="PYB76189.1"/>
    <property type="molecule type" value="Genomic_DNA"/>
</dbReference>
<comment type="caution">
    <text evidence="1">The sequence shown here is derived from an EMBL/GenBank/DDBJ whole genome shotgun (WGS) entry which is preliminary data.</text>
</comment>
<reference evidence="1 2" key="1">
    <citation type="submission" date="2018-06" db="EMBL/GenBank/DDBJ databases">
        <title>Pseudomonas diversity within urban Lake Michigan freshwaters.</title>
        <authorList>
            <person name="Batrich M."/>
            <person name="Hatzopoulos T."/>
            <person name="Putonti C."/>
        </authorList>
    </citation>
    <scope>NUCLEOTIDE SEQUENCE [LARGE SCALE GENOMIC DNA]</scope>
    <source>
        <strain evidence="1 2">LBp-160603</strain>
    </source>
</reference>
<dbReference type="RefSeq" id="WP_110703509.1">
    <property type="nucleotide sequence ID" value="NZ_QJRO01000020.1"/>
</dbReference>
<name>A0A2V4HH10_9PSED</name>
<dbReference type="AlphaFoldDB" id="A0A2V4HH10"/>
<gene>
    <name evidence="1" type="ORF">DMX07_21865</name>
</gene>
<accession>A0A2V4HH10</accession>
<evidence type="ECO:0000313" key="2">
    <source>
        <dbReference type="Proteomes" id="UP000247620"/>
    </source>
</evidence>
<proteinExistence type="predicted"/>
<organism evidence="1 2">
    <name type="scientific">Pseudomonas soli</name>
    <dbReference type="NCBI Taxonomy" id="1306993"/>
    <lineage>
        <taxon>Bacteria</taxon>
        <taxon>Pseudomonadati</taxon>
        <taxon>Pseudomonadota</taxon>
        <taxon>Gammaproteobacteria</taxon>
        <taxon>Pseudomonadales</taxon>
        <taxon>Pseudomonadaceae</taxon>
        <taxon>Pseudomonas</taxon>
    </lineage>
</organism>
<evidence type="ECO:0000313" key="1">
    <source>
        <dbReference type="EMBL" id="PYB76189.1"/>
    </source>
</evidence>
<dbReference type="Proteomes" id="UP000247620">
    <property type="component" value="Unassembled WGS sequence"/>
</dbReference>
<sequence>MIPVQFEKFMAFVLQHTRIGSLQWSVGEGASYVASHEGITLIISSDFDPDREISTFWFRLNGSTGSTPFSVTDREQDYELMKTLFEEVMANAHNVKSDMAKFMAGFN</sequence>
<protein>
    <submittedName>
        <fullName evidence="1">Uncharacterized protein</fullName>
    </submittedName>
</protein>